<dbReference type="EMBL" id="JBBJCI010000086">
    <property type="protein sequence ID" value="KAK7248811.1"/>
    <property type="molecule type" value="Genomic_DNA"/>
</dbReference>
<reference evidence="1 2" key="1">
    <citation type="submission" date="2024-03" db="EMBL/GenBank/DDBJ databases">
        <title>Aureococcus anophagefferens CCMP1851 and Kratosvirus quantuckense: Draft genome of a second virus-susceptible host strain in the model system.</title>
        <authorList>
            <person name="Chase E."/>
            <person name="Truchon A.R."/>
            <person name="Schepens W."/>
            <person name="Wilhelm S.W."/>
        </authorList>
    </citation>
    <scope>NUCLEOTIDE SEQUENCE [LARGE SCALE GENOMIC DNA]</scope>
    <source>
        <strain evidence="1 2">CCMP1851</strain>
    </source>
</reference>
<sequence length="123" mass="13768">MVTASGERIVGKAISADSPAFFHVAHAEVNPELGRRLKRSKGPPFVPGKDRIEAARRAAGLDPPGRLVLGPRSATMVRESLPKETYVDFCRQKFYERDPQPLVRVGRRLARRPAAASRRRRVR</sequence>
<evidence type="ECO:0000313" key="2">
    <source>
        <dbReference type="Proteomes" id="UP001363151"/>
    </source>
</evidence>
<name>A0ABR1G673_AURAN</name>
<gene>
    <name evidence="1" type="ORF">SO694_00041274</name>
</gene>
<evidence type="ECO:0000313" key="1">
    <source>
        <dbReference type="EMBL" id="KAK7248811.1"/>
    </source>
</evidence>
<dbReference type="Proteomes" id="UP001363151">
    <property type="component" value="Unassembled WGS sequence"/>
</dbReference>
<accession>A0ABR1G673</accession>
<proteinExistence type="predicted"/>
<organism evidence="1 2">
    <name type="scientific">Aureococcus anophagefferens</name>
    <name type="common">Harmful bloom alga</name>
    <dbReference type="NCBI Taxonomy" id="44056"/>
    <lineage>
        <taxon>Eukaryota</taxon>
        <taxon>Sar</taxon>
        <taxon>Stramenopiles</taxon>
        <taxon>Ochrophyta</taxon>
        <taxon>Pelagophyceae</taxon>
        <taxon>Pelagomonadales</taxon>
        <taxon>Pelagomonadaceae</taxon>
        <taxon>Aureococcus</taxon>
    </lineage>
</organism>
<comment type="caution">
    <text evidence="1">The sequence shown here is derived from an EMBL/GenBank/DDBJ whole genome shotgun (WGS) entry which is preliminary data.</text>
</comment>
<protein>
    <submittedName>
        <fullName evidence="1">Uncharacterized protein</fullName>
    </submittedName>
</protein>
<keyword evidence="2" id="KW-1185">Reference proteome</keyword>